<protein>
    <recommendedName>
        <fullName evidence="1">Phosphotyrosine protein phosphatase I domain-containing protein</fullName>
    </recommendedName>
</protein>
<organism evidence="2 3">
    <name type="scientific">Sinobacterium caligoides</name>
    <dbReference type="NCBI Taxonomy" id="933926"/>
    <lineage>
        <taxon>Bacteria</taxon>
        <taxon>Pseudomonadati</taxon>
        <taxon>Pseudomonadota</taxon>
        <taxon>Gammaproteobacteria</taxon>
        <taxon>Cellvibrionales</taxon>
        <taxon>Spongiibacteraceae</taxon>
        <taxon>Sinobacterium</taxon>
    </lineage>
</organism>
<name>A0A3N2DNU4_9GAMM</name>
<dbReference type="SMART" id="SM00226">
    <property type="entry name" value="LMWPc"/>
    <property type="match status" value="1"/>
</dbReference>
<keyword evidence="3" id="KW-1185">Reference proteome</keyword>
<evidence type="ECO:0000313" key="3">
    <source>
        <dbReference type="Proteomes" id="UP000275394"/>
    </source>
</evidence>
<dbReference type="OrthoDB" id="7210484at2"/>
<dbReference type="AlphaFoldDB" id="A0A3N2DNU4"/>
<dbReference type="Gene3D" id="3.40.50.2300">
    <property type="match status" value="1"/>
</dbReference>
<gene>
    <name evidence="2" type="ORF">EDC56_1764</name>
</gene>
<evidence type="ECO:0000313" key="2">
    <source>
        <dbReference type="EMBL" id="ROS01329.1"/>
    </source>
</evidence>
<feature type="domain" description="Phosphotyrosine protein phosphatase I" evidence="1">
    <location>
        <begin position="2"/>
        <end position="104"/>
    </location>
</feature>
<evidence type="ECO:0000259" key="1">
    <source>
        <dbReference type="SMART" id="SM00226"/>
    </source>
</evidence>
<dbReference type="EMBL" id="RKHR01000004">
    <property type="protein sequence ID" value="ROS01329.1"/>
    <property type="molecule type" value="Genomic_DNA"/>
</dbReference>
<dbReference type="Proteomes" id="UP000275394">
    <property type="component" value="Unassembled WGS sequence"/>
</dbReference>
<comment type="caution">
    <text evidence="2">The sequence shown here is derived from an EMBL/GenBank/DDBJ whole genome shotgun (WGS) entry which is preliminary data.</text>
</comment>
<dbReference type="InterPro" id="IPR036196">
    <property type="entry name" value="Ptyr_pPase_sf"/>
</dbReference>
<reference evidence="2 3" key="1">
    <citation type="submission" date="2018-11" db="EMBL/GenBank/DDBJ databases">
        <title>Genomic Encyclopedia of Type Strains, Phase IV (KMG-IV): sequencing the most valuable type-strain genomes for metagenomic binning, comparative biology and taxonomic classification.</title>
        <authorList>
            <person name="Goeker M."/>
        </authorList>
    </citation>
    <scope>NUCLEOTIDE SEQUENCE [LARGE SCALE GENOMIC DNA]</scope>
    <source>
        <strain evidence="2 3">DSM 100316</strain>
    </source>
</reference>
<dbReference type="RefSeq" id="WP_123712133.1">
    <property type="nucleotide sequence ID" value="NZ_RKHR01000004.1"/>
</dbReference>
<accession>A0A3N2DNU4</accession>
<dbReference type="InterPro" id="IPR023485">
    <property type="entry name" value="Ptyr_pPase"/>
</dbReference>
<dbReference type="InterPro" id="IPR016919">
    <property type="entry name" value="UCP029416_PTP"/>
</dbReference>
<dbReference type="PIRSF" id="PIRSF029416">
    <property type="entry name" value="UCP029416_PTP"/>
    <property type="match status" value="1"/>
</dbReference>
<sequence>MTKVLFLCSKNKLRSPTAESIFSNVEGWEVYSAGISNDAEVHVSLEDIEWADYIFVMEKAHKKKLSSKFASAINSQPVISLDIPDSYEYMNKELIKMLKDKVPSLVR</sequence>
<proteinExistence type="predicted"/>
<dbReference type="SUPFAM" id="SSF52788">
    <property type="entry name" value="Phosphotyrosine protein phosphatases I"/>
    <property type="match status" value="1"/>
</dbReference>